<name>A0ABS1V033_9PROT</name>
<feature type="signal peptide" evidence="5">
    <location>
        <begin position="1"/>
        <end position="29"/>
    </location>
</feature>
<keyword evidence="7" id="KW-1185">Reference proteome</keyword>
<gene>
    <name evidence="6" type="ORF">JMJ55_07015</name>
</gene>
<dbReference type="PANTHER" id="PTHR35089:SF1">
    <property type="entry name" value="CHAPERONE PROTEIN SKP"/>
    <property type="match status" value="1"/>
</dbReference>
<evidence type="ECO:0000256" key="5">
    <source>
        <dbReference type="SAM" id="SignalP"/>
    </source>
</evidence>
<feature type="compositionally biased region" description="Pro residues" evidence="4">
    <location>
        <begin position="77"/>
        <end position="86"/>
    </location>
</feature>
<evidence type="ECO:0000313" key="7">
    <source>
        <dbReference type="Proteomes" id="UP000606490"/>
    </source>
</evidence>
<evidence type="ECO:0000256" key="2">
    <source>
        <dbReference type="ARBA" id="ARBA00022729"/>
    </source>
</evidence>
<dbReference type="InterPro" id="IPR005632">
    <property type="entry name" value="Chaperone_Skp"/>
</dbReference>
<proteinExistence type="inferred from homology"/>
<dbReference type="SMART" id="SM00935">
    <property type="entry name" value="OmpH"/>
    <property type="match status" value="1"/>
</dbReference>
<feature type="compositionally biased region" description="Low complexity" evidence="4">
    <location>
        <begin position="240"/>
        <end position="251"/>
    </location>
</feature>
<sequence length="272" mass="29774">MPAFCANPALRHAATACLLAALAGGPAAAQGQDPGYFIPNQGGQRPAQGQQQRPAQQPAQRPPQQQGQAPRAGQTQAPPPLPPGQQPPDAVIGIVDVPEIQRVSTAFNQVRDEIERRRQRLNDDLQREQNNWREQQQQLANQRATLPPDQLRERERALQDRITDSQRIFRERSRAIEQAAQQALVEIEQALGVVIRQVAASRKVNLVLPRPLVIFNEPPFDLTEEVAQQFNRTLRSVTMPPEGAGAEAAAPAPGPRPATPAASPAPATQQRR</sequence>
<dbReference type="RefSeq" id="WP_202824795.1">
    <property type="nucleotide sequence ID" value="NZ_JAEUXJ010000002.1"/>
</dbReference>
<comment type="similarity">
    <text evidence="1">Belongs to the Skp family.</text>
</comment>
<dbReference type="PANTHER" id="PTHR35089">
    <property type="entry name" value="CHAPERONE PROTEIN SKP"/>
    <property type="match status" value="1"/>
</dbReference>
<reference evidence="6 7" key="1">
    <citation type="submission" date="2021-01" db="EMBL/GenBank/DDBJ databases">
        <title>Belnapia mucosa sp. nov. and Belnapia arida sp. nov., isolated from the Tabernas Desert (Almeria, Spain).</title>
        <authorList>
            <person name="Molina-Menor E."/>
            <person name="Vidal-Verdu A."/>
            <person name="Calonge A."/>
            <person name="Satari L."/>
            <person name="Pereto Magraner J."/>
            <person name="Porcar Miralles M."/>
        </authorList>
    </citation>
    <scope>NUCLEOTIDE SEQUENCE [LARGE SCALE GENOMIC DNA]</scope>
    <source>
        <strain evidence="6 7">T6</strain>
    </source>
</reference>
<dbReference type="InterPro" id="IPR024930">
    <property type="entry name" value="Skp_dom_sf"/>
</dbReference>
<feature type="region of interest" description="Disordered" evidence="4">
    <location>
        <begin position="25"/>
        <end position="90"/>
    </location>
</feature>
<dbReference type="Proteomes" id="UP000606490">
    <property type="component" value="Unassembled WGS sequence"/>
</dbReference>
<feature type="coiled-coil region" evidence="3">
    <location>
        <begin position="111"/>
        <end position="145"/>
    </location>
</feature>
<protein>
    <submittedName>
        <fullName evidence="6">OmpH family outer membrane protein</fullName>
    </submittedName>
</protein>
<feature type="chain" id="PRO_5047014676" evidence="5">
    <location>
        <begin position="30"/>
        <end position="272"/>
    </location>
</feature>
<feature type="compositionally biased region" description="Low complexity" evidence="4">
    <location>
        <begin position="41"/>
        <end position="76"/>
    </location>
</feature>
<dbReference type="Pfam" id="PF03938">
    <property type="entry name" value="OmpH"/>
    <property type="match status" value="1"/>
</dbReference>
<evidence type="ECO:0000256" key="4">
    <source>
        <dbReference type="SAM" id="MobiDB-lite"/>
    </source>
</evidence>
<feature type="region of interest" description="Disordered" evidence="4">
    <location>
        <begin position="236"/>
        <end position="272"/>
    </location>
</feature>
<comment type="caution">
    <text evidence="6">The sequence shown here is derived from an EMBL/GenBank/DDBJ whole genome shotgun (WGS) entry which is preliminary data.</text>
</comment>
<evidence type="ECO:0000313" key="6">
    <source>
        <dbReference type="EMBL" id="MBL6455068.1"/>
    </source>
</evidence>
<feature type="compositionally biased region" description="Low complexity" evidence="4">
    <location>
        <begin position="259"/>
        <end position="272"/>
    </location>
</feature>
<dbReference type="EMBL" id="JAEUXJ010000002">
    <property type="protein sequence ID" value="MBL6455068.1"/>
    <property type="molecule type" value="Genomic_DNA"/>
</dbReference>
<keyword evidence="2 5" id="KW-0732">Signal</keyword>
<keyword evidence="3" id="KW-0175">Coiled coil</keyword>
<evidence type="ECO:0000256" key="1">
    <source>
        <dbReference type="ARBA" id="ARBA00009091"/>
    </source>
</evidence>
<dbReference type="SUPFAM" id="SSF111384">
    <property type="entry name" value="OmpH-like"/>
    <property type="match status" value="1"/>
</dbReference>
<organism evidence="6 7">
    <name type="scientific">Belnapia mucosa</name>
    <dbReference type="NCBI Taxonomy" id="2804532"/>
    <lineage>
        <taxon>Bacteria</taxon>
        <taxon>Pseudomonadati</taxon>
        <taxon>Pseudomonadota</taxon>
        <taxon>Alphaproteobacteria</taxon>
        <taxon>Acetobacterales</taxon>
        <taxon>Roseomonadaceae</taxon>
        <taxon>Belnapia</taxon>
    </lineage>
</organism>
<accession>A0ABS1V033</accession>
<evidence type="ECO:0000256" key="3">
    <source>
        <dbReference type="SAM" id="Coils"/>
    </source>
</evidence>
<dbReference type="Gene3D" id="3.30.910.20">
    <property type="entry name" value="Skp domain"/>
    <property type="match status" value="1"/>
</dbReference>